<feature type="compositionally biased region" description="Basic residues" evidence="1">
    <location>
        <begin position="29"/>
        <end position="40"/>
    </location>
</feature>
<dbReference type="AlphaFoldDB" id="A0A7U7G9H2"/>
<evidence type="ECO:0000313" key="2">
    <source>
        <dbReference type="EMBL" id="CDH44335.1"/>
    </source>
</evidence>
<dbReference type="EMBL" id="CBTK010000070">
    <property type="protein sequence ID" value="CDH44335.1"/>
    <property type="molecule type" value="Genomic_DNA"/>
</dbReference>
<evidence type="ECO:0000313" key="3">
    <source>
        <dbReference type="Proteomes" id="UP000019184"/>
    </source>
</evidence>
<comment type="caution">
    <text evidence="2">The sequence shown here is derived from an EMBL/GenBank/DDBJ whole genome shotgun (WGS) entry which is preliminary data.</text>
</comment>
<organism evidence="2 3">
    <name type="scientific">Candidatus Contendobacter odensis Run_B_J11</name>
    <dbReference type="NCBI Taxonomy" id="1400861"/>
    <lineage>
        <taxon>Bacteria</taxon>
        <taxon>Pseudomonadati</taxon>
        <taxon>Pseudomonadota</taxon>
        <taxon>Gammaproteobacteria</taxon>
        <taxon>Candidatus Competibacteraceae</taxon>
        <taxon>Candidatus Contendibacter</taxon>
    </lineage>
</organism>
<protein>
    <submittedName>
        <fullName evidence="2">Uncharacterized protein</fullName>
    </submittedName>
</protein>
<keyword evidence="3" id="KW-1185">Reference proteome</keyword>
<proteinExistence type="predicted"/>
<accession>A0A7U7G9H2</accession>
<name>A0A7U7G9H2_9GAMM</name>
<sequence>MLAPRPGPASLGRLARVLPTPERGLRTRVLGRTRAKGAVP</sequence>
<dbReference type="Proteomes" id="UP000019184">
    <property type="component" value="Unassembled WGS sequence"/>
</dbReference>
<evidence type="ECO:0000256" key="1">
    <source>
        <dbReference type="SAM" id="MobiDB-lite"/>
    </source>
</evidence>
<reference evidence="2 3" key="1">
    <citation type="journal article" date="2014" name="ISME J.">
        <title>Candidatus Competibacter-lineage genomes retrieved from metagenomes reveal functional metabolic diversity.</title>
        <authorList>
            <person name="McIlroy S.J."/>
            <person name="Albertsen M."/>
            <person name="Andresen E.K."/>
            <person name="Saunders A.M."/>
            <person name="Kristiansen R."/>
            <person name="Stokholm-Bjerregaard M."/>
            <person name="Nielsen K.L."/>
            <person name="Nielsen P.H."/>
        </authorList>
    </citation>
    <scope>NUCLEOTIDE SEQUENCE [LARGE SCALE GENOMIC DNA]</scope>
    <source>
        <strain evidence="2 3">Run_B_J11</strain>
    </source>
</reference>
<gene>
    <name evidence="2" type="ORF">BN874_1610009</name>
</gene>
<feature type="region of interest" description="Disordered" evidence="1">
    <location>
        <begin position="1"/>
        <end position="40"/>
    </location>
</feature>